<dbReference type="InterPro" id="IPR036890">
    <property type="entry name" value="HATPase_C_sf"/>
</dbReference>
<organism evidence="9 10">
    <name type="scientific">Marinilabilia rubra</name>
    <dbReference type="NCBI Taxonomy" id="2162893"/>
    <lineage>
        <taxon>Bacteria</taxon>
        <taxon>Pseudomonadati</taxon>
        <taxon>Bacteroidota</taxon>
        <taxon>Bacteroidia</taxon>
        <taxon>Marinilabiliales</taxon>
        <taxon>Marinilabiliaceae</taxon>
        <taxon>Marinilabilia</taxon>
    </lineage>
</organism>
<dbReference type="GO" id="GO:0000160">
    <property type="term" value="P:phosphorelay signal transduction system"/>
    <property type="evidence" value="ECO:0007669"/>
    <property type="project" value="UniProtKB-KW"/>
</dbReference>
<keyword evidence="3" id="KW-0808">Transferase</keyword>
<dbReference type="AlphaFoldDB" id="A0A2U2BCV8"/>
<dbReference type="PANTHER" id="PTHR43065:SF46">
    <property type="entry name" value="C4-DICARBOXYLATE TRANSPORT SENSOR PROTEIN DCTB"/>
    <property type="match status" value="1"/>
</dbReference>
<evidence type="ECO:0000256" key="6">
    <source>
        <dbReference type="ARBA" id="ARBA00022840"/>
    </source>
</evidence>
<accession>A0A2U2BCV8</accession>
<dbReference type="EMBL" id="QEWP01000002">
    <property type="protein sequence ID" value="PWE00906.1"/>
    <property type="molecule type" value="Genomic_DNA"/>
</dbReference>
<evidence type="ECO:0000259" key="8">
    <source>
        <dbReference type="PROSITE" id="PS50109"/>
    </source>
</evidence>
<keyword evidence="5" id="KW-0418">Kinase</keyword>
<dbReference type="GO" id="GO:0004673">
    <property type="term" value="F:protein histidine kinase activity"/>
    <property type="evidence" value="ECO:0007669"/>
    <property type="project" value="UniProtKB-EC"/>
</dbReference>
<sequence length="331" mass="37502">MDTGILSFDEKGFVHNANTPLKRLLGLEQFTHLRQLEKVDTRLANVLKTLRPNDQKMVTIEQPKSKRLNLLIKSTPFVVENKSLMLISIQDINDPLSEKELDAWMKLIRVLTHEIMNAIAPVTSLSENLKKYYTQNGEIIRPEQVDEKIIRNTVRGLDVIEEQGKGLISFVKTYRRLTRLPKPELSPVAVKDLIEKAVVLNKSYRPDIEISVHLPHEDITLSADEKMVNQVLVNLLKNASEALEERDDGKISVSALTDDKQRVIIEIKDNGPGIPPELLDEIFVPFFTTRDNGSGIGLSLSRQIMRLHKGKLNVRSAVGKETVFSMEFPGR</sequence>
<dbReference type="OrthoDB" id="1931120at2"/>
<comment type="caution">
    <text evidence="9">The sequence shown here is derived from an EMBL/GenBank/DDBJ whole genome shotgun (WGS) entry which is preliminary data.</text>
</comment>
<dbReference type="InterPro" id="IPR003594">
    <property type="entry name" value="HATPase_dom"/>
</dbReference>
<dbReference type="PRINTS" id="PR00344">
    <property type="entry name" value="BCTRLSENSOR"/>
</dbReference>
<feature type="domain" description="Histidine kinase" evidence="8">
    <location>
        <begin position="110"/>
        <end position="331"/>
    </location>
</feature>
<evidence type="ECO:0000256" key="2">
    <source>
        <dbReference type="ARBA" id="ARBA00012438"/>
    </source>
</evidence>
<dbReference type="EC" id="2.7.13.3" evidence="2"/>
<dbReference type="GO" id="GO:0005524">
    <property type="term" value="F:ATP binding"/>
    <property type="evidence" value="ECO:0007669"/>
    <property type="project" value="UniProtKB-KW"/>
</dbReference>
<proteinExistence type="predicted"/>
<evidence type="ECO:0000256" key="1">
    <source>
        <dbReference type="ARBA" id="ARBA00000085"/>
    </source>
</evidence>
<comment type="catalytic activity">
    <reaction evidence="1">
        <text>ATP + protein L-histidine = ADP + protein N-phospho-L-histidine.</text>
        <dbReference type="EC" id="2.7.13.3"/>
    </reaction>
</comment>
<reference evidence="9 10" key="1">
    <citation type="submission" date="2018-05" db="EMBL/GenBank/DDBJ databases">
        <title>Marinilabilia rubrum sp. nov., isolated from saltern sediment.</title>
        <authorList>
            <person name="Zhang R."/>
        </authorList>
    </citation>
    <scope>NUCLEOTIDE SEQUENCE [LARGE SCALE GENOMIC DNA]</scope>
    <source>
        <strain evidence="9 10">WTE16</strain>
    </source>
</reference>
<keyword evidence="7" id="KW-0902">Two-component regulatory system</keyword>
<evidence type="ECO:0000313" key="9">
    <source>
        <dbReference type="EMBL" id="PWE00906.1"/>
    </source>
</evidence>
<evidence type="ECO:0000256" key="5">
    <source>
        <dbReference type="ARBA" id="ARBA00022777"/>
    </source>
</evidence>
<evidence type="ECO:0000256" key="7">
    <source>
        <dbReference type="ARBA" id="ARBA00023012"/>
    </source>
</evidence>
<dbReference type="PROSITE" id="PS50109">
    <property type="entry name" value="HIS_KIN"/>
    <property type="match status" value="1"/>
</dbReference>
<gene>
    <name evidence="9" type="ORF">DDZ16_04510</name>
</gene>
<keyword evidence="6 9" id="KW-0067">ATP-binding</keyword>
<protein>
    <recommendedName>
        <fullName evidence="2">histidine kinase</fullName>
        <ecNumber evidence="2">2.7.13.3</ecNumber>
    </recommendedName>
</protein>
<evidence type="ECO:0000256" key="4">
    <source>
        <dbReference type="ARBA" id="ARBA00022741"/>
    </source>
</evidence>
<dbReference type="Pfam" id="PF02518">
    <property type="entry name" value="HATPase_c"/>
    <property type="match status" value="1"/>
</dbReference>
<dbReference type="SMART" id="SM00387">
    <property type="entry name" value="HATPase_c"/>
    <property type="match status" value="1"/>
</dbReference>
<dbReference type="InterPro" id="IPR004358">
    <property type="entry name" value="Sig_transdc_His_kin-like_C"/>
</dbReference>
<evidence type="ECO:0000256" key="3">
    <source>
        <dbReference type="ARBA" id="ARBA00022679"/>
    </source>
</evidence>
<dbReference type="Gene3D" id="3.30.565.10">
    <property type="entry name" value="Histidine kinase-like ATPase, C-terminal domain"/>
    <property type="match status" value="1"/>
</dbReference>
<keyword evidence="10" id="KW-1185">Reference proteome</keyword>
<name>A0A2U2BCV8_9BACT</name>
<dbReference type="InterPro" id="IPR005467">
    <property type="entry name" value="His_kinase_dom"/>
</dbReference>
<keyword evidence="4" id="KW-0547">Nucleotide-binding</keyword>
<dbReference type="SUPFAM" id="SSF55874">
    <property type="entry name" value="ATPase domain of HSP90 chaperone/DNA topoisomerase II/histidine kinase"/>
    <property type="match status" value="1"/>
</dbReference>
<dbReference type="Proteomes" id="UP000244956">
    <property type="component" value="Unassembled WGS sequence"/>
</dbReference>
<dbReference type="PANTHER" id="PTHR43065">
    <property type="entry name" value="SENSOR HISTIDINE KINASE"/>
    <property type="match status" value="1"/>
</dbReference>
<evidence type="ECO:0000313" key="10">
    <source>
        <dbReference type="Proteomes" id="UP000244956"/>
    </source>
</evidence>